<accession>A0AAW1ZJF4</accession>
<feature type="transmembrane region" description="Helical" evidence="2">
    <location>
        <begin position="139"/>
        <end position="163"/>
    </location>
</feature>
<dbReference type="EMBL" id="JAWDJR010000016">
    <property type="protein sequence ID" value="KAK9961584.1"/>
    <property type="molecule type" value="Genomic_DNA"/>
</dbReference>
<protein>
    <submittedName>
        <fullName evidence="3">Uncharacterized protein</fullName>
    </submittedName>
</protein>
<comment type="caution">
    <text evidence="3">The sequence shown here is derived from an EMBL/GenBank/DDBJ whole genome shotgun (WGS) entry which is preliminary data.</text>
</comment>
<sequence length="246" mass="27209">MSRKMEVIINPAAPQDQAACPVYITESKPGDSPGVTGFLKINPAALGWLEILTGAVGFGLVFWNYERWFLIPTCYLILNGVITATAACTRNACLVVTAQVLNLLNILSALIVFIIFFLLFYVASSVRVFLAPSLGPTDIAFMACNVLAIIYSLIIFATSCCWCKSRKRLMVIHMSTASPAPAVVSDVVDQPRTASSPPSYYSPIPTSEPPAYEDERRSTLSRASAERWDMRRWKDELHRSRKPIQV</sequence>
<organism evidence="3 4">
    <name type="scientific">Culter alburnus</name>
    <name type="common">Topmouth culter</name>
    <dbReference type="NCBI Taxonomy" id="194366"/>
    <lineage>
        <taxon>Eukaryota</taxon>
        <taxon>Metazoa</taxon>
        <taxon>Chordata</taxon>
        <taxon>Craniata</taxon>
        <taxon>Vertebrata</taxon>
        <taxon>Euteleostomi</taxon>
        <taxon>Actinopterygii</taxon>
        <taxon>Neopterygii</taxon>
        <taxon>Teleostei</taxon>
        <taxon>Ostariophysi</taxon>
        <taxon>Cypriniformes</taxon>
        <taxon>Xenocyprididae</taxon>
        <taxon>Xenocypridinae</taxon>
        <taxon>Culter</taxon>
    </lineage>
</organism>
<reference evidence="3 4" key="1">
    <citation type="submission" date="2024-05" db="EMBL/GenBank/DDBJ databases">
        <title>A high-quality chromosomal-level genome assembly of Topmouth culter (Culter alburnus).</title>
        <authorList>
            <person name="Zhao H."/>
        </authorList>
    </citation>
    <scope>NUCLEOTIDE SEQUENCE [LARGE SCALE GENOMIC DNA]</scope>
    <source>
        <strain evidence="3">CATC2023</strain>
        <tissue evidence="3">Muscle</tissue>
    </source>
</reference>
<gene>
    <name evidence="3" type="ORF">ABG768_009361</name>
</gene>
<feature type="compositionally biased region" description="Basic and acidic residues" evidence="1">
    <location>
        <begin position="213"/>
        <end position="224"/>
    </location>
</feature>
<proteinExistence type="predicted"/>
<evidence type="ECO:0000313" key="3">
    <source>
        <dbReference type="EMBL" id="KAK9961584.1"/>
    </source>
</evidence>
<feature type="transmembrane region" description="Helical" evidence="2">
    <location>
        <begin position="69"/>
        <end position="88"/>
    </location>
</feature>
<keyword evidence="2" id="KW-0812">Transmembrane</keyword>
<feature type="region of interest" description="Disordered" evidence="1">
    <location>
        <begin position="190"/>
        <end position="224"/>
    </location>
</feature>
<evidence type="ECO:0000256" key="2">
    <source>
        <dbReference type="SAM" id="Phobius"/>
    </source>
</evidence>
<keyword evidence="4" id="KW-1185">Reference proteome</keyword>
<dbReference type="Proteomes" id="UP001479290">
    <property type="component" value="Unassembled WGS sequence"/>
</dbReference>
<evidence type="ECO:0000256" key="1">
    <source>
        <dbReference type="SAM" id="MobiDB-lite"/>
    </source>
</evidence>
<feature type="transmembrane region" description="Helical" evidence="2">
    <location>
        <begin position="45"/>
        <end position="63"/>
    </location>
</feature>
<dbReference type="AlphaFoldDB" id="A0AAW1ZJF4"/>
<keyword evidence="2" id="KW-0472">Membrane</keyword>
<keyword evidence="2" id="KW-1133">Transmembrane helix</keyword>
<name>A0AAW1ZJF4_CULAL</name>
<feature type="transmembrane region" description="Helical" evidence="2">
    <location>
        <begin position="100"/>
        <end position="123"/>
    </location>
</feature>
<feature type="compositionally biased region" description="Low complexity" evidence="1">
    <location>
        <begin position="195"/>
        <end position="205"/>
    </location>
</feature>
<evidence type="ECO:0000313" key="4">
    <source>
        <dbReference type="Proteomes" id="UP001479290"/>
    </source>
</evidence>